<feature type="transmembrane region" description="Helical" evidence="5">
    <location>
        <begin position="260"/>
        <end position="278"/>
    </location>
</feature>
<dbReference type="RefSeq" id="WP_173285076.1">
    <property type="nucleotide sequence ID" value="NZ_CP054020.1"/>
</dbReference>
<dbReference type="KEGG" id="txa:HQN79_06160"/>
<feature type="transmembrane region" description="Helical" evidence="5">
    <location>
        <begin position="43"/>
        <end position="64"/>
    </location>
</feature>
<dbReference type="InterPro" id="IPR004695">
    <property type="entry name" value="SLAC1/Mae1/Ssu1/TehA"/>
</dbReference>
<keyword evidence="4 5" id="KW-0472">Membrane</keyword>
<feature type="transmembrane region" description="Helical" evidence="5">
    <location>
        <begin position="110"/>
        <end position="131"/>
    </location>
</feature>
<feature type="transmembrane region" description="Helical" evidence="5">
    <location>
        <begin position="284"/>
        <end position="306"/>
    </location>
</feature>
<dbReference type="CDD" id="cd09323">
    <property type="entry name" value="TDT_SLAC1_like"/>
    <property type="match status" value="1"/>
</dbReference>
<dbReference type="InterPro" id="IPR038665">
    <property type="entry name" value="Voltage-dep_anion_channel_sf"/>
</dbReference>
<dbReference type="GO" id="GO:0046583">
    <property type="term" value="F:monoatomic cation efflux transmembrane transporter activity"/>
    <property type="evidence" value="ECO:0007669"/>
    <property type="project" value="TreeGrafter"/>
</dbReference>
<dbReference type="PANTHER" id="PTHR37955:SF1">
    <property type="entry name" value="DEP DOMAIN-CONTAINING PROTEIN"/>
    <property type="match status" value="1"/>
</dbReference>
<sequence>MSSEQKSRLAYFPINLFGAVMGFSGLTLGLLEASKLNWLSSNAFVISALVTSALFILISFLYLIKILRFPEEVKHDLDHPVAINFFPAFSISLLLISLIIGEISHTVASIMWHVGSVLHLVLTLIILSNWMHHEKWMITHVSPAWFIPVVGNILIPLGAVRFSSPEIGWFFFSIGLLFWLVLFTIVLYRLFFHPPMLKLLEPTLFILIAPPAVGFLAYLILNDGQMDNFARILFYSALFMTLLLLTQLPRFIKIPFALSWWAYSFPLAAIALASFKMFEHSGLTFFAVCAGALLAALLLLVVLLSFKTAVAVRNGKLCQPHPKMAQPPTAALSEK</sequence>
<evidence type="ECO:0000313" key="7">
    <source>
        <dbReference type="Proteomes" id="UP000504724"/>
    </source>
</evidence>
<gene>
    <name evidence="6" type="ORF">HQN79_06160</name>
</gene>
<feature type="transmembrane region" description="Helical" evidence="5">
    <location>
        <begin position="85"/>
        <end position="104"/>
    </location>
</feature>
<keyword evidence="2 5" id="KW-0812">Transmembrane</keyword>
<name>A0A7D4NR98_9GAMM</name>
<dbReference type="EMBL" id="CP054020">
    <property type="protein sequence ID" value="QKI89177.1"/>
    <property type="molecule type" value="Genomic_DNA"/>
</dbReference>
<dbReference type="GO" id="GO:0005886">
    <property type="term" value="C:plasma membrane"/>
    <property type="evidence" value="ECO:0007669"/>
    <property type="project" value="TreeGrafter"/>
</dbReference>
<comment type="subcellular location">
    <subcellularLocation>
        <location evidence="1">Membrane</location>
        <topology evidence="1">Multi-pass membrane protein</topology>
    </subcellularLocation>
</comment>
<organism evidence="6 7">
    <name type="scientific">Thiomicrorhabdus xiamenensis</name>
    <dbReference type="NCBI Taxonomy" id="2739063"/>
    <lineage>
        <taxon>Bacteria</taxon>
        <taxon>Pseudomonadati</taxon>
        <taxon>Pseudomonadota</taxon>
        <taxon>Gammaproteobacteria</taxon>
        <taxon>Thiotrichales</taxon>
        <taxon>Piscirickettsiaceae</taxon>
        <taxon>Thiomicrorhabdus</taxon>
    </lineage>
</organism>
<keyword evidence="3 5" id="KW-1133">Transmembrane helix</keyword>
<dbReference type="Proteomes" id="UP000504724">
    <property type="component" value="Chromosome"/>
</dbReference>
<dbReference type="Gene3D" id="1.50.10.150">
    <property type="entry name" value="Voltage-dependent anion channel"/>
    <property type="match status" value="1"/>
</dbReference>
<feature type="transmembrane region" description="Helical" evidence="5">
    <location>
        <begin position="203"/>
        <end position="220"/>
    </location>
</feature>
<keyword evidence="7" id="KW-1185">Reference proteome</keyword>
<dbReference type="Pfam" id="PF03595">
    <property type="entry name" value="SLAC1"/>
    <property type="match status" value="1"/>
</dbReference>
<dbReference type="InterPro" id="IPR052951">
    <property type="entry name" value="Tellurite_res_ion_channel"/>
</dbReference>
<feature type="transmembrane region" description="Helical" evidence="5">
    <location>
        <begin position="232"/>
        <end position="248"/>
    </location>
</feature>
<dbReference type="PANTHER" id="PTHR37955">
    <property type="entry name" value="TELLURITE RESISTANCE PROTEIN TEHA"/>
    <property type="match status" value="1"/>
</dbReference>
<evidence type="ECO:0000256" key="4">
    <source>
        <dbReference type="ARBA" id="ARBA00023136"/>
    </source>
</evidence>
<dbReference type="AlphaFoldDB" id="A0A7D4NR98"/>
<feature type="transmembrane region" description="Helical" evidence="5">
    <location>
        <begin position="12"/>
        <end position="31"/>
    </location>
</feature>
<protein>
    <submittedName>
        <fullName evidence="6">C4-dicarboxylate ABC transporter</fullName>
    </submittedName>
</protein>
<accession>A0A7D4NR98</accession>
<proteinExistence type="predicted"/>
<evidence type="ECO:0000256" key="2">
    <source>
        <dbReference type="ARBA" id="ARBA00022692"/>
    </source>
</evidence>
<feature type="transmembrane region" description="Helical" evidence="5">
    <location>
        <begin position="143"/>
        <end position="163"/>
    </location>
</feature>
<evidence type="ECO:0000256" key="3">
    <source>
        <dbReference type="ARBA" id="ARBA00022989"/>
    </source>
</evidence>
<evidence type="ECO:0000256" key="5">
    <source>
        <dbReference type="SAM" id="Phobius"/>
    </source>
</evidence>
<evidence type="ECO:0000313" key="6">
    <source>
        <dbReference type="EMBL" id="QKI89177.1"/>
    </source>
</evidence>
<feature type="transmembrane region" description="Helical" evidence="5">
    <location>
        <begin position="169"/>
        <end position="191"/>
    </location>
</feature>
<reference evidence="6 7" key="1">
    <citation type="submission" date="2020-05" db="EMBL/GenBank/DDBJ databases">
        <title>Thiomicrorhabdus sediminis sp.nov. and Thiomicrorhabdus xiamenensis sp.nov., novel sulfur-oxidizing bacteria isolated from coastal sediment.</title>
        <authorList>
            <person name="Liu X."/>
        </authorList>
    </citation>
    <scope>NUCLEOTIDE SEQUENCE [LARGE SCALE GENOMIC DNA]</scope>
    <source>
        <strain evidence="6 7">G2</strain>
    </source>
</reference>
<evidence type="ECO:0000256" key="1">
    <source>
        <dbReference type="ARBA" id="ARBA00004141"/>
    </source>
</evidence>